<protein>
    <recommendedName>
        <fullName evidence="9">Polyprenyl synthetase</fullName>
    </recommendedName>
</protein>
<dbReference type="GO" id="GO:0008299">
    <property type="term" value="P:isoprenoid biosynthetic process"/>
    <property type="evidence" value="ECO:0007669"/>
    <property type="project" value="InterPro"/>
</dbReference>
<evidence type="ECO:0008006" key="9">
    <source>
        <dbReference type="Google" id="ProtNLM"/>
    </source>
</evidence>
<keyword evidence="4" id="KW-0479">Metal-binding</keyword>
<evidence type="ECO:0000256" key="5">
    <source>
        <dbReference type="ARBA" id="ARBA00022842"/>
    </source>
</evidence>
<dbReference type="STRING" id="1702214.AL399_01355"/>
<evidence type="ECO:0000313" key="8">
    <source>
        <dbReference type="Proteomes" id="UP000054172"/>
    </source>
</evidence>
<dbReference type="InterPro" id="IPR008949">
    <property type="entry name" value="Isoprenoid_synthase_dom_sf"/>
</dbReference>
<dbReference type="Gene3D" id="1.10.600.10">
    <property type="entry name" value="Farnesyl Diphosphate Synthase"/>
    <property type="match status" value="1"/>
</dbReference>
<dbReference type="GO" id="GO:0004659">
    <property type="term" value="F:prenyltransferase activity"/>
    <property type="evidence" value="ECO:0007669"/>
    <property type="project" value="InterPro"/>
</dbReference>
<keyword evidence="5" id="KW-0460">Magnesium</keyword>
<dbReference type="CDD" id="cd00685">
    <property type="entry name" value="Trans_IPPS_HT"/>
    <property type="match status" value="1"/>
</dbReference>
<accession>A0A0Q4BAP6</accession>
<dbReference type="InterPro" id="IPR033749">
    <property type="entry name" value="Polyprenyl_synt_CS"/>
</dbReference>
<dbReference type="PATRIC" id="fig|1702214.3.peg.1864"/>
<evidence type="ECO:0000256" key="2">
    <source>
        <dbReference type="ARBA" id="ARBA00006706"/>
    </source>
</evidence>
<dbReference type="SUPFAM" id="SSF48576">
    <property type="entry name" value="Terpenoid synthases"/>
    <property type="match status" value="1"/>
</dbReference>
<evidence type="ECO:0000256" key="1">
    <source>
        <dbReference type="ARBA" id="ARBA00001946"/>
    </source>
</evidence>
<evidence type="ECO:0000256" key="4">
    <source>
        <dbReference type="ARBA" id="ARBA00022723"/>
    </source>
</evidence>
<dbReference type="InterPro" id="IPR000092">
    <property type="entry name" value="Polyprenyl_synt"/>
</dbReference>
<dbReference type="AlphaFoldDB" id="A0A0Q4BAP6"/>
<proteinExistence type="inferred from homology"/>
<evidence type="ECO:0000256" key="3">
    <source>
        <dbReference type="ARBA" id="ARBA00022679"/>
    </source>
</evidence>
<evidence type="ECO:0000256" key="6">
    <source>
        <dbReference type="RuleBase" id="RU004466"/>
    </source>
</evidence>
<reference evidence="7" key="1">
    <citation type="submission" date="2015-08" db="EMBL/GenBank/DDBJ databases">
        <title>Candidatus Bacteriodes Periocalifornicus.</title>
        <authorList>
            <person name="McLean J.S."/>
            <person name="Kelley S."/>
        </authorList>
    </citation>
    <scope>NUCLEOTIDE SEQUENCE [LARGE SCALE GENOMIC DNA]</scope>
    <source>
        <strain evidence="7">12B</strain>
    </source>
</reference>
<evidence type="ECO:0000313" key="7">
    <source>
        <dbReference type="EMBL" id="KQM09446.1"/>
    </source>
</evidence>
<dbReference type="Pfam" id="PF00348">
    <property type="entry name" value="polyprenyl_synt"/>
    <property type="match status" value="1"/>
</dbReference>
<dbReference type="SFLD" id="SFLDS00005">
    <property type="entry name" value="Isoprenoid_Synthase_Type_I"/>
    <property type="match status" value="1"/>
</dbReference>
<sequence length="324" mass="35683">MPSLADIEAPIHGELKAFNAYLDRLIALPFWPLSTILKYTLLQRGKQLRPVLVYLTAGACGGVTAATTTAAAMVELVHNASLLHDDVVDQAELRRGMPAVYRLWKSRGAVLTGDYMLALGLQLAVDSGQYELLGFMNSAVQQMSQSELDQIQRAKRGDTDEEGYYRVIRGKTAALLRTCAASGAHTAGAESAVVQKLAEFGENLGMAFQIRDDILDFSSHTVTGKTGGNDLREGKMTLPVIYALEGVPSGQRRFYLRLLARGRVDERARQEALAWIVEGDALEKASQRIAFYTQRAEENLEVLADTVYKQSLLGLAEYLKERKK</sequence>
<gene>
    <name evidence="7" type="ORF">AL399_01355</name>
</gene>
<dbReference type="PROSITE" id="PS00444">
    <property type="entry name" value="POLYPRENYL_SYNTHASE_2"/>
    <property type="match status" value="1"/>
</dbReference>
<keyword evidence="8" id="KW-1185">Reference proteome</keyword>
<name>A0A0Q4BAP6_9BACT</name>
<dbReference type="PROSITE" id="PS00723">
    <property type="entry name" value="POLYPRENYL_SYNTHASE_1"/>
    <property type="match status" value="1"/>
</dbReference>
<organism evidence="7 8">
    <name type="scientific">Candidatus [Bacteroides] periocalifornicus</name>
    <dbReference type="NCBI Taxonomy" id="1702214"/>
    <lineage>
        <taxon>Bacteria</taxon>
        <taxon>Pseudomonadati</taxon>
        <taxon>Bacteroidota</taxon>
    </lineage>
</organism>
<keyword evidence="3 6" id="KW-0808">Transferase</keyword>
<dbReference type="PANTHER" id="PTHR12001:SF69">
    <property type="entry name" value="ALL TRANS-POLYPRENYL-DIPHOSPHATE SYNTHASE PDSS1"/>
    <property type="match status" value="1"/>
</dbReference>
<dbReference type="Proteomes" id="UP000054172">
    <property type="component" value="Unassembled WGS sequence"/>
</dbReference>
<dbReference type="PANTHER" id="PTHR12001">
    <property type="entry name" value="GERANYLGERANYL PYROPHOSPHATE SYNTHASE"/>
    <property type="match status" value="1"/>
</dbReference>
<dbReference type="GO" id="GO:0046872">
    <property type="term" value="F:metal ion binding"/>
    <property type="evidence" value="ECO:0007669"/>
    <property type="project" value="UniProtKB-KW"/>
</dbReference>
<comment type="similarity">
    <text evidence="2 6">Belongs to the FPP/GGPP synthase family.</text>
</comment>
<dbReference type="EMBL" id="LIIK01000004">
    <property type="protein sequence ID" value="KQM09446.1"/>
    <property type="molecule type" value="Genomic_DNA"/>
</dbReference>
<comment type="cofactor">
    <cofactor evidence="1">
        <name>Mg(2+)</name>
        <dbReference type="ChEBI" id="CHEBI:18420"/>
    </cofactor>
</comment>
<comment type="caution">
    <text evidence="7">The sequence shown here is derived from an EMBL/GenBank/DDBJ whole genome shotgun (WGS) entry which is preliminary data.</text>
</comment>